<feature type="transmembrane region" description="Helical" evidence="2">
    <location>
        <begin position="144"/>
        <end position="164"/>
    </location>
</feature>
<proteinExistence type="predicted"/>
<evidence type="ECO:0000256" key="1">
    <source>
        <dbReference type="SAM" id="MobiDB-lite"/>
    </source>
</evidence>
<dbReference type="InterPro" id="IPR022156">
    <property type="entry name" value="Uncharacterised_YfbK_N"/>
</dbReference>
<dbReference type="PANTHER" id="PTHR10579">
    <property type="entry name" value="CALCIUM-ACTIVATED CHLORIDE CHANNEL REGULATOR"/>
    <property type="match status" value="1"/>
</dbReference>
<dbReference type="AlphaFoldDB" id="A0A178ILV2"/>
<dbReference type="PROSITE" id="PS50234">
    <property type="entry name" value="VWFA"/>
    <property type="match status" value="1"/>
</dbReference>
<accession>A0A178ILV2</accession>
<feature type="region of interest" description="Disordered" evidence="1">
    <location>
        <begin position="1"/>
        <end position="24"/>
    </location>
</feature>
<keyword evidence="5" id="KW-1185">Reference proteome</keyword>
<organism evidence="4 5">
    <name type="scientific">Termitidicoccus mucosus</name>
    <dbReference type="NCBI Taxonomy" id="1184151"/>
    <lineage>
        <taxon>Bacteria</taxon>
        <taxon>Pseudomonadati</taxon>
        <taxon>Verrucomicrobiota</taxon>
        <taxon>Opitutia</taxon>
        <taxon>Opitutales</taxon>
        <taxon>Opitutaceae</taxon>
        <taxon>Termitidicoccus</taxon>
    </lineage>
</organism>
<dbReference type="PANTHER" id="PTHR10579:SF43">
    <property type="entry name" value="ZINC FINGER (C3HC4-TYPE RING FINGER) FAMILY PROTEIN"/>
    <property type="match status" value="1"/>
</dbReference>
<dbReference type="InterPro" id="IPR021908">
    <property type="entry name" value="YfbK_C"/>
</dbReference>
<keyword evidence="2" id="KW-1133">Transmembrane helix</keyword>
<dbReference type="EMBL" id="LRRQ01000053">
    <property type="protein sequence ID" value="OAM90651.1"/>
    <property type="molecule type" value="Genomic_DNA"/>
</dbReference>
<feature type="domain" description="VWFA" evidence="3">
    <location>
        <begin position="341"/>
        <end position="526"/>
    </location>
</feature>
<dbReference type="Pfam" id="PF12450">
    <property type="entry name" value="vWF_A"/>
    <property type="match status" value="1"/>
</dbReference>
<dbReference type="InterPro" id="IPR036465">
    <property type="entry name" value="vWFA_dom_sf"/>
</dbReference>
<dbReference type="Pfam" id="PF00092">
    <property type="entry name" value="VWA"/>
    <property type="match status" value="1"/>
</dbReference>
<gene>
    <name evidence="4" type="ORF">AW736_06940</name>
</gene>
<evidence type="ECO:0000313" key="5">
    <source>
        <dbReference type="Proteomes" id="UP000078486"/>
    </source>
</evidence>
<dbReference type="CDD" id="cd01465">
    <property type="entry name" value="vWA_subgroup"/>
    <property type="match status" value="1"/>
</dbReference>
<evidence type="ECO:0000313" key="4">
    <source>
        <dbReference type="EMBL" id="OAM90651.1"/>
    </source>
</evidence>
<dbReference type="SUPFAM" id="SSF53300">
    <property type="entry name" value="vWA-like"/>
    <property type="match status" value="1"/>
</dbReference>
<dbReference type="InterPro" id="IPR002035">
    <property type="entry name" value="VWF_A"/>
</dbReference>
<dbReference type="RefSeq" id="WP_084441970.1">
    <property type="nucleotide sequence ID" value="NZ_CP109796.1"/>
</dbReference>
<sequence>MSNENKPDFSENQDNHTGHLDDPRLTAYALGEMDMDERAAFEAEVHDDAAAQAALAEIRALAGDLRAALATEPVNGSAGIPARESARDIADRNVRAPESVPNILPVLGVLDGGAADVDEVAHERERQREREDDPYRRRRRRFPYFLVSGLAAACFAVFFFARVLPQQRGFELERRAQLEATVAERRRAANEMRARVYGEALIASETRRVAREARGPEETAPSAPSFAGYHNTESYAHQPDSRFSRVADAPVSTFAADVDTASYTNVRRFLDGGRLPPPDAVHVEELVNYFPYDYAPPPRDSEAPFAASMEVAAAPWNPAHRLVRIGIKGRELDAATRPPVSLVFLLDVSGSMDEPNKLPLVKDAMRMLLDTLRPDDRVAIVTYAGSSGLALPSTPASKKRDILAALDALRAEGSTNGAMGIQLAYDVAKANFIEGGANRVVLCTDGDFNVGVTNDGDLTRLIEEKARSGVFLTVLGFGMGNYKNSKLELLANKGNGQHGYIDSRMEARRMLVEQAGATLVTIAKDVKLQVEFNPAAAQSYRLIGYENRRLAREDFNNDKVDAGEIGAGHTVTALYEVVPLGADDGAAAAPGVPPVEPLKYQIAAPQLANLELASELLTLKIRFKAPSADQSEMLEFTLENSSRGFAEASRDFKFASAVAAFGMVLRDSPDKAGADYDKLLDWAESGLGPDADGRRHEFLSLVRRAREIAVN</sequence>
<feature type="region of interest" description="Disordered" evidence="1">
    <location>
        <begin position="208"/>
        <end position="231"/>
    </location>
</feature>
<evidence type="ECO:0000256" key="2">
    <source>
        <dbReference type="SAM" id="Phobius"/>
    </source>
</evidence>
<keyword evidence="2" id="KW-0472">Membrane</keyword>
<dbReference type="Pfam" id="PF12034">
    <property type="entry name" value="YfbK_C"/>
    <property type="match status" value="1"/>
</dbReference>
<dbReference type="OrthoDB" id="9805121at2"/>
<dbReference type="Proteomes" id="UP000078486">
    <property type="component" value="Unassembled WGS sequence"/>
</dbReference>
<dbReference type="Gene3D" id="3.40.50.410">
    <property type="entry name" value="von Willebrand factor, type A domain"/>
    <property type="match status" value="1"/>
</dbReference>
<protein>
    <recommendedName>
        <fullName evidence="3">VWFA domain-containing protein</fullName>
    </recommendedName>
</protein>
<dbReference type="SMART" id="SM00327">
    <property type="entry name" value="VWA"/>
    <property type="match status" value="1"/>
</dbReference>
<comment type="caution">
    <text evidence="4">The sequence shown here is derived from an EMBL/GenBank/DDBJ whole genome shotgun (WGS) entry which is preliminary data.</text>
</comment>
<reference evidence="4 5" key="1">
    <citation type="submission" date="2016-01" db="EMBL/GenBank/DDBJ databases">
        <title>High potential of lignocellulose degradation of a new Verrucomicrobia species.</title>
        <authorList>
            <person name="Wang Y."/>
            <person name="Shi Y."/>
            <person name="Qiu Z."/>
            <person name="Liu S."/>
            <person name="Yang H."/>
        </authorList>
    </citation>
    <scope>NUCLEOTIDE SEQUENCE [LARGE SCALE GENOMIC DNA]</scope>
    <source>
        <strain evidence="4 5">TSB47</strain>
    </source>
</reference>
<evidence type="ECO:0000259" key="3">
    <source>
        <dbReference type="PROSITE" id="PS50234"/>
    </source>
</evidence>
<feature type="compositionally biased region" description="Basic and acidic residues" evidence="1">
    <location>
        <begin position="208"/>
        <end position="217"/>
    </location>
</feature>
<dbReference type="InterPro" id="IPR051266">
    <property type="entry name" value="CLCR"/>
</dbReference>
<dbReference type="STRING" id="1184151.AW736_06940"/>
<keyword evidence="2" id="KW-0812">Transmembrane</keyword>
<name>A0A178ILV2_9BACT</name>